<evidence type="ECO:0000313" key="3">
    <source>
        <dbReference type="Proteomes" id="UP001156706"/>
    </source>
</evidence>
<organism evidence="2 3">
    <name type="scientific">Chitinimonas prasina</name>
    <dbReference type="NCBI Taxonomy" id="1434937"/>
    <lineage>
        <taxon>Bacteria</taxon>
        <taxon>Pseudomonadati</taxon>
        <taxon>Pseudomonadota</taxon>
        <taxon>Betaproteobacteria</taxon>
        <taxon>Neisseriales</taxon>
        <taxon>Chitinibacteraceae</taxon>
        <taxon>Chitinimonas</taxon>
    </lineage>
</organism>
<feature type="domain" description="N-acetyltransferase" evidence="1">
    <location>
        <begin position="119"/>
        <end position="270"/>
    </location>
</feature>
<keyword evidence="3" id="KW-1185">Reference proteome</keyword>
<sequence>MDLSQSLVDATAMIFHRFEGVVRDRGDYLCITTPGNPTFYWGNYLLFAQAPGQGVLADWEALFIADIAAEQPQSRHRCFAWLGGPGEQAQFLLAGYKVYASQALACSRPSKAPDMNQQVQVRPLVSETDWQAAIAVQVASRDESQEQQAYETFKTAQFATYRSMVAAGLGQRYGAFAGDTLVAELGIFMGEDGLARYQNVCTHPDWRRQGMAKRLVYEAGHQAIAEFGATKLVIVADEEGPIQLYRSVGFAPVGVAYGVDKAPPAAQDKEN</sequence>
<comment type="caution">
    <text evidence="2">The sequence shown here is derived from an EMBL/GenBank/DDBJ whole genome shotgun (WGS) entry which is preliminary data.</text>
</comment>
<dbReference type="Proteomes" id="UP001156706">
    <property type="component" value="Unassembled WGS sequence"/>
</dbReference>
<name>A0ABQ5YIJ2_9NEIS</name>
<evidence type="ECO:0000259" key="1">
    <source>
        <dbReference type="PROSITE" id="PS51186"/>
    </source>
</evidence>
<dbReference type="SUPFAM" id="SSF55729">
    <property type="entry name" value="Acyl-CoA N-acyltransferases (Nat)"/>
    <property type="match status" value="1"/>
</dbReference>
<dbReference type="CDD" id="cd04301">
    <property type="entry name" value="NAT_SF"/>
    <property type="match status" value="1"/>
</dbReference>
<reference evidence="3" key="1">
    <citation type="journal article" date="2019" name="Int. J. Syst. Evol. Microbiol.">
        <title>The Global Catalogue of Microorganisms (GCM) 10K type strain sequencing project: providing services to taxonomists for standard genome sequencing and annotation.</title>
        <authorList>
            <consortium name="The Broad Institute Genomics Platform"/>
            <consortium name="The Broad Institute Genome Sequencing Center for Infectious Disease"/>
            <person name="Wu L."/>
            <person name="Ma J."/>
        </authorList>
    </citation>
    <scope>NUCLEOTIDE SEQUENCE [LARGE SCALE GENOMIC DNA]</scope>
    <source>
        <strain evidence="3">NBRC 110044</strain>
    </source>
</reference>
<accession>A0ABQ5YIJ2</accession>
<proteinExistence type="predicted"/>
<evidence type="ECO:0000313" key="2">
    <source>
        <dbReference type="EMBL" id="GLR13081.1"/>
    </source>
</evidence>
<gene>
    <name evidence="2" type="ORF">GCM10007907_18710</name>
</gene>
<dbReference type="InterPro" id="IPR016181">
    <property type="entry name" value="Acyl_CoA_acyltransferase"/>
</dbReference>
<protein>
    <submittedName>
        <fullName evidence="2">N-acetyltransferase</fullName>
    </submittedName>
</protein>
<dbReference type="PROSITE" id="PS51186">
    <property type="entry name" value="GNAT"/>
    <property type="match status" value="1"/>
</dbReference>
<dbReference type="EMBL" id="BSOG01000002">
    <property type="protein sequence ID" value="GLR13081.1"/>
    <property type="molecule type" value="Genomic_DNA"/>
</dbReference>
<dbReference type="InterPro" id="IPR000182">
    <property type="entry name" value="GNAT_dom"/>
</dbReference>
<dbReference type="Gene3D" id="3.40.630.30">
    <property type="match status" value="1"/>
</dbReference>
<dbReference type="Pfam" id="PF13508">
    <property type="entry name" value="Acetyltransf_7"/>
    <property type="match status" value="1"/>
</dbReference>